<evidence type="ECO:0000256" key="2">
    <source>
        <dbReference type="ARBA" id="ARBA00023172"/>
    </source>
</evidence>
<dbReference type="Proteomes" id="UP000190637">
    <property type="component" value="Unassembled WGS sequence"/>
</dbReference>
<name>A0A1T4LZF2_9ACTN</name>
<accession>A0A1T4LZF2</accession>
<dbReference type="PANTHER" id="PTHR41251:SF1">
    <property type="entry name" value="NON-HOMOLOGOUS END JOINING PROTEIN KU"/>
    <property type="match status" value="1"/>
</dbReference>
<organism evidence="5 6">
    <name type="scientific">Marinactinospora thermotolerans DSM 45154</name>
    <dbReference type="NCBI Taxonomy" id="1122192"/>
    <lineage>
        <taxon>Bacteria</taxon>
        <taxon>Bacillati</taxon>
        <taxon>Actinomycetota</taxon>
        <taxon>Actinomycetes</taxon>
        <taxon>Streptosporangiales</taxon>
        <taxon>Nocardiopsidaceae</taxon>
        <taxon>Marinactinospora</taxon>
    </lineage>
</organism>
<dbReference type="AlphaFoldDB" id="A0A1T4LZF2"/>
<dbReference type="GO" id="GO:0003690">
    <property type="term" value="F:double-stranded DNA binding"/>
    <property type="evidence" value="ECO:0007669"/>
    <property type="project" value="UniProtKB-UniRule"/>
</dbReference>
<dbReference type="PIRSF" id="PIRSF006493">
    <property type="entry name" value="Prok_Ku"/>
    <property type="match status" value="1"/>
</dbReference>
<keyword evidence="6" id="KW-1185">Reference proteome</keyword>
<dbReference type="PANTHER" id="PTHR41251">
    <property type="entry name" value="NON-HOMOLOGOUS END JOINING PROTEIN KU"/>
    <property type="match status" value="1"/>
</dbReference>
<protein>
    <recommendedName>
        <fullName evidence="3">Non-homologous end joining protein Ku</fullName>
    </recommendedName>
</protein>
<evidence type="ECO:0000313" key="6">
    <source>
        <dbReference type="Proteomes" id="UP000190637"/>
    </source>
</evidence>
<dbReference type="GO" id="GO:0006303">
    <property type="term" value="P:double-strand break repair via nonhomologous end joining"/>
    <property type="evidence" value="ECO:0007669"/>
    <property type="project" value="UniProtKB-UniRule"/>
</dbReference>
<dbReference type="NCBIfam" id="TIGR02772">
    <property type="entry name" value="Ku_bact"/>
    <property type="match status" value="1"/>
</dbReference>
<evidence type="ECO:0000313" key="5">
    <source>
        <dbReference type="EMBL" id="SJZ60031.1"/>
    </source>
</evidence>
<reference evidence="5 6" key="1">
    <citation type="submission" date="2017-02" db="EMBL/GenBank/DDBJ databases">
        <authorList>
            <person name="Peterson S.W."/>
        </authorList>
    </citation>
    <scope>NUCLEOTIDE SEQUENCE [LARGE SCALE GENOMIC DNA]</scope>
    <source>
        <strain evidence="5 6">DSM 45154</strain>
    </source>
</reference>
<comment type="similarity">
    <text evidence="3">Belongs to the prokaryotic Ku family.</text>
</comment>
<gene>
    <name evidence="3" type="primary">ku</name>
    <name evidence="5" type="ORF">SAMN02745673_00880</name>
</gene>
<keyword evidence="3" id="KW-0227">DNA damage</keyword>
<proteinExistence type="inferred from homology"/>
<dbReference type="SMART" id="SM00559">
    <property type="entry name" value="Ku78"/>
    <property type="match status" value="1"/>
</dbReference>
<dbReference type="STRING" id="1122192.SAMN02745673_00880"/>
<comment type="function">
    <text evidence="3">With LigD forms a non-homologous end joining (NHEJ) DNA repair enzyme, which repairs dsDNA breaks with reduced fidelity. Binds linear dsDNA with 5'- and 3'- overhangs but not closed circular dsDNA nor ssDNA. Recruits and stimulates the ligase activity of LigD.</text>
</comment>
<sequence length="269" mass="29914">MARPMWTGTLSFGLVNVSVGLVPATVNRNPTFHQFQRGTTDRIRYVRVNERTGEEVPYRDIVKGAEVAEGQYVLLEDEELDAVAPGRSHLLELKEFVDGDEIEPIHYAKAYYLVPSTSSAATAYALLCAALSRTGRVGICTFVMNGRQELGAVRSQNGALTLETMRYADEIRDPAEVFEELPDAGDFTEREISTAARLVETMTVPWRPEEHVDEHRVRIEELIEAKRTGRETITHEAPPSDTRTADLMDALRASLEGRDAHGDDGRKAG</sequence>
<dbReference type="SUPFAM" id="SSF100939">
    <property type="entry name" value="SPOC domain-like"/>
    <property type="match status" value="1"/>
</dbReference>
<dbReference type="OrthoDB" id="9795084at2"/>
<feature type="domain" description="Ku" evidence="4">
    <location>
        <begin position="53"/>
        <end position="183"/>
    </location>
</feature>
<dbReference type="InterPro" id="IPR009187">
    <property type="entry name" value="Prok_Ku"/>
</dbReference>
<keyword evidence="2 3" id="KW-0233">DNA recombination</keyword>
<comment type="subunit">
    <text evidence="3">Homodimer. Interacts with LigD.</text>
</comment>
<dbReference type="RefSeq" id="WP_078760284.1">
    <property type="nucleotide sequence ID" value="NZ_FUWS01000002.1"/>
</dbReference>
<dbReference type="InterPro" id="IPR016194">
    <property type="entry name" value="SPOC-like_C_dom_sf"/>
</dbReference>
<dbReference type="EMBL" id="FUWS01000002">
    <property type="protein sequence ID" value="SJZ60031.1"/>
    <property type="molecule type" value="Genomic_DNA"/>
</dbReference>
<evidence type="ECO:0000256" key="1">
    <source>
        <dbReference type="ARBA" id="ARBA00023125"/>
    </source>
</evidence>
<dbReference type="HAMAP" id="MF_01875">
    <property type="entry name" value="Prokaryotic_Ku"/>
    <property type="match status" value="1"/>
</dbReference>
<dbReference type="InterPro" id="IPR006164">
    <property type="entry name" value="DNA_bd_Ku70/Ku80"/>
</dbReference>
<evidence type="ECO:0000259" key="4">
    <source>
        <dbReference type="SMART" id="SM00559"/>
    </source>
</evidence>
<dbReference type="Pfam" id="PF02735">
    <property type="entry name" value="Ku"/>
    <property type="match status" value="1"/>
</dbReference>
<keyword evidence="3" id="KW-0234">DNA repair</keyword>
<dbReference type="Gene3D" id="2.40.290.10">
    <property type="match status" value="1"/>
</dbReference>
<evidence type="ECO:0000256" key="3">
    <source>
        <dbReference type="HAMAP-Rule" id="MF_01875"/>
    </source>
</evidence>
<keyword evidence="1 3" id="KW-0238">DNA-binding</keyword>
<dbReference type="GO" id="GO:0006310">
    <property type="term" value="P:DNA recombination"/>
    <property type="evidence" value="ECO:0007669"/>
    <property type="project" value="UniProtKB-KW"/>
</dbReference>